<name>A0A9X3CUY4_9VIBR</name>
<comment type="caution">
    <text evidence="1">The sequence shown here is derived from an EMBL/GenBank/DDBJ whole genome shotgun (WGS) entry which is preliminary data.</text>
</comment>
<dbReference type="Proteomes" id="UP001155587">
    <property type="component" value="Unassembled WGS sequence"/>
</dbReference>
<evidence type="ECO:0000313" key="2">
    <source>
        <dbReference type="Proteomes" id="UP001155587"/>
    </source>
</evidence>
<dbReference type="AlphaFoldDB" id="A0A9X3CUY4"/>
<evidence type="ECO:0000313" key="1">
    <source>
        <dbReference type="EMBL" id="MCW8349164.1"/>
    </source>
</evidence>
<dbReference type="EMBL" id="JAKRRY010000068">
    <property type="protein sequence ID" value="MCW8349164.1"/>
    <property type="molecule type" value="Genomic_DNA"/>
</dbReference>
<keyword evidence="2" id="KW-1185">Reference proteome</keyword>
<reference evidence="1" key="1">
    <citation type="submission" date="2022-02" db="EMBL/GenBank/DDBJ databases">
        <title>Vibrio sp. nov, a new bacterium isolated from seawater.</title>
        <authorList>
            <person name="Yuan Y."/>
        </authorList>
    </citation>
    <scope>NUCLEOTIDE SEQUENCE</scope>
    <source>
        <strain evidence="1">ZSDZ65</strain>
    </source>
</reference>
<sequence>MNHHVFAVVQGKVIQTSIEAVSNLVLKGKEEWRDAVSCPSERRSIKIDTRGGYESSKGMALTGSQILSERVNSTDSVTALNAQDNLSCFVFSRGEYGQGAPRVMRGRLILNTLRLHPFRV</sequence>
<dbReference type="RefSeq" id="WP_237300772.1">
    <property type="nucleotide sequence ID" value="NZ_JAKRRY010000068.1"/>
</dbReference>
<organism evidence="1 2">
    <name type="scientific">Vibrio qingdaonensis</name>
    <dbReference type="NCBI Taxonomy" id="2829491"/>
    <lineage>
        <taxon>Bacteria</taxon>
        <taxon>Pseudomonadati</taxon>
        <taxon>Pseudomonadota</taxon>
        <taxon>Gammaproteobacteria</taxon>
        <taxon>Vibrionales</taxon>
        <taxon>Vibrionaceae</taxon>
        <taxon>Vibrio</taxon>
    </lineage>
</organism>
<gene>
    <name evidence="1" type="ORF">MD535_24565</name>
</gene>
<accession>A0A9X3CUY4</accession>
<proteinExistence type="predicted"/>
<protein>
    <submittedName>
        <fullName evidence="1">Uncharacterized protein</fullName>
    </submittedName>
</protein>